<gene>
    <name evidence="5" type="ORF">R1flu_021177</name>
</gene>
<organism evidence="5 6">
    <name type="scientific">Riccia fluitans</name>
    <dbReference type="NCBI Taxonomy" id="41844"/>
    <lineage>
        <taxon>Eukaryota</taxon>
        <taxon>Viridiplantae</taxon>
        <taxon>Streptophyta</taxon>
        <taxon>Embryophyta</taxon>
        <taxon>Marchantiophyta</taxon>
        <taxon>Marchantiopsida</taxon>
        <taxon>Marchantiidae</taxon>
        <taxon>Marchantiales</taxon>
        <taxon>Ricciaceae</taxon>
        <taxon>Riccia</taxon>
    </lineage>
</organism>
<evidence type="ECO:0000313" key="6">
    <source>
        <dbReference type="Proteomes" id="UP001605036"/>
    </source>
</evidence>
<feature type="domain" description="CAF17 C-terminal" evidence="4">
    <location>
        <begin position="348"/>
        <end position="430"/>
    </location>
</feature>
<dbReference type="NCBIfam" id="TIGR03317">
    <property type="entry name" value="ygfZ_signature"/>
    <property type="match status" value="1"/>
</dbReference>
<evidence type="ECO:0000313" key="5">
    <source>
        <dbReference type="EMBL" id="KAL2653049.1"/>
    </source>
</evidence>
<dbReference type="Pfam" id="PF25455">
    <property type="entry name" value="Beta-barrel_CAF17_C"/>
    <property type="match status" value="1"/>
</dbReference>
<dbReference type="PANTHER" id="PTHR22602:SF0">
    <property type="entry name" value="TRANSFERASE CAF17, MITOCHONDRIAL-RELATED"/>
    <property type="match status" value="1"/>
</dbReference>
<name>A0ABD1ZS22_9MARC</name>
<dbReference type="GO" id="GO:0005739">
    <property type="term" value="C:mitochondrion"/>
    <property type="evidence" value="ECO:0007669"/>
    <property type="project" value="UniProtKB-SubCell"/>
</dbReference>
<comment type="caution">
    <text evidence="5">The sequence shown here is derived from an EMBL/GenBank/DDBJ whole genome shotgun (WGS) entry which is preliminary data.</text>
</comment>
<evidence type="ECO:0000256" key="1">
    <source>
        <dbReference type="ARBA" id="ARBA00004173"/>
    </source>
</evidence>
<keyword evidence="3" id="KW-0496">Mitochondrion</keyword>
<evidence type="ECO:0000259" key="4">
    <source>
        <dbReference type="Pfam" id="PF25455"/>
    </source>
</evidence>
<dbReference type="InterPro" id="IPR017703">
    <property type="entry name" value="YgfZ/GCV_T_CS"/>
</dbReference>
<protein>
    <recommendedName>
        <fullName evidence="4">CAF17 C-terminal domain-containing protein</fullName>
    </recommendedName>
</protein>
<dbReference type="Proteomes" id="UP001605036">
    <property type="component" value="Unassembled WGS sequence"/>
</dbReference>
<evidence type="ECO:0000256" key="2">
    <source>
        <dbReference type="ARBA" id="ARBA00022946"/>
    </source>
</evidence>
<dbReference type="InterPro" id="IPR057460">
    <property type="entry name" value="CAF17_C"/>
</dbReference>
<dbReference type="AlphaFoldDB" id="A0ABD1ZS22"/>
<dbReference type="PANTHER" id="PTHR22602">
    <property type="entry name" value="TRANSFERASE CAF17, MITOCHONDRIAL-RELATED"/>
    <property type="match status" value="1"/>
</dbReference>
<dbReference type="InterPro" id="IPR045179">
    <property type="entry name" value="YgfZ/GcvT"/>
</dbReference>
<accession>A0ABD1ZS22</accession>
<comment type="subcellular location">
    <subcellularLocation>
        <location evidence="1">Mitochondrion</location>
    </subcellularLocation>
</comment>
<evidence type="ECO:0000256" key="3">
    <source>
        <dbReference type="ARBA" id="ARBA00023128"/>
    </source>
</evidence>
<dbReference type="EMBL" id="JBHFFA010000001">
    <property type="protein sequence ID" value="KAL2653049.1"/>
    <property type="molecule type" value="Genomic_DNA"/>
</dbReference>
<reference evidence="5 6" key="1">
    <citation type="submission" date="2024-09" db="EMBL/GenBank/DDBJ databases">
        <title>Chromosome-scale assembly of Riccia fluitans.</title>
        <authorList>
            <person name="Paukszto L."/>
            <person name="Sawicki J."/>
            <person name="Karawczyk K."/>
            <person name="Piernik-Szablinska J."/>
            <person name="Szczecinska M."/>
            <person name="Mazdziarz M."/>
        </authorList>
    </citation>
    <scope>NUCLEOTIDE SEQUENCE [LARGE SCALE GENOMIC DNA]</scope>
    <source>
        <strain evidence="5">Rf_01</strain>
        <tissue evidence="5">Aerial parts of the thallus</tissue>
    </source>
</reference>
<dbReference type="InterPro" id="IPR027266">
    <property type="entry name" value="TrmE/GcvT-like"/>
</dbReference>
<dbReference type="Gene3D" id="3.30.1360.120">
    <property type="entry name" value="Probable tRNA modification gtpase trme, domain 1"/>
    <property type="match status" value="1"/>
</dbReference>
<keyword evidence="6" id="KW-1185">Reference proteome</keyword>
<dbReference type="SUPFAM" id="SSF103025">
    <property type="entry name" value="Folate-binding domain"/>
    <property type="match status" value="1"/>
</dbReference>
<proteinExistence type="predicted"/>
<keyword evidence="2" id="KW-0809">Transit peptide</keyword>
<sequence>MTIYKTGTSGIRFLWIRSRGAASAVRAGRQVPLEASSLNHIQTNMQLLTQAASAAAEVSEASSSGRKPLSGGEPYFTQVKSRGVISLRGPDVFKFLQGLVTNDVTRLEKGPGVALPTPSPTTPAFIVPPIYTALLNPQGRFLYDLFLYRPARAIEKLDRSGSGPGNENNGVPYLVADVDVAEIDELVSLLKRHRLRAKVDIENLSDDLKVWQNFGAVSGLTREENNGSEAGSIGWAAGLDNSGQRTAGSDEYGWRWFKDPRLPELGLRGVFSSNSYPPLVTVDQTVGDEYYVRWRLEQGVAEGSKEIPKGDAIPLEYNLAGLNAISFEKGCYVGQELIARTYHRGVIRKRLMPVNFVFENAAEDQAGVPPGVDILDTESNKKVGKVTTALGPYGLALIRLDAAERVSSNLKLDISGRSIQVKAVRPKWWPAEWGGEQRQSAAAGA</sequence>